<dbReference type="Pfam" id="PF08241">
    <property type="entry name" value="Methyltransf_11"/>
    <property type="match status" value="1"/>
</dbReference>
<gene>
    <name evidence="5" type="ORF">DTL70_28985</name>
</gene>
<dbReference type="Proteomes" id="UP000252914">
    <property type="component" value="Unassembled WGS sequence"/>
</dbReference>
<dbReference type="Gene3D" id="3.40.50.150">
    <property type="entry name" value="Vaccinia Virus protein VP39"/>
    <property type="match status" value="1"/>
</dbReference>
<comment type="caution">
    <text evidence="5">The sequence shown here is derived from an EMBL/GenBank/DDBJ whole genome shotgun (WGS) entry which is preliminary data.</text>
</comment>
<dbReference type="InterPro" id="IPR029063">
    <property type="entry name" value="SAM-dependent_MTases_sf"/>
</dbReference>
<keyword evidence="6" id="KW-1185">Reference proteome</keyword>
<feature type="domain" description="Methyltransferase type 11" evidence="4">
    <location>
        <begin position="37"/>
        <end position="124"/>
    </location>
</feature>
<dbReference type="SUPFAM" id="SSF53335">
    <property type="entry name" value="S-adenosyl-L-methionine-dependent methyltransferases"/>
    <property type="match status" value="1"/>
</dbReference>
<dbReference type="PANTHER" id="PTHR44942">
    <property type="entry name" value="METHYLTRANSF_11 DOMAIN-CONTAINING PROTEIN"/>
    <property type="match status" value="1"/>
</dbReference>
<proteinExistence type="inferred from homology"/>
<dbReference type="PANTHER" id="PTHR44942:SF4">
    <property type="entry name" value="METHYLTRANSFERASE TYPE 11 DOMAIN-CONTAINING PROTEIN"/>
    <property type="match status" value="1"/>
</dbReference>
<dbReference type="AlphaFoldDB" id="A0A367EE85"/>
<evidence type="ECO:0000256" key="1">
    <source>
        <dbReference type="ARBA" id="ARBA00008361"/>
    </source>
</evidence>
<evidence type="ECO:0000313" key="6">
    <source>
        <dbReference type="Proteomes" id="UP000252914"/>
    </source>
</evidence>
<name>A0A367EE85_9ACTN</name>
<accession>A0A367EE85</accession>
<protein>
    <submittedName>
        <fullName evidence="5">Class I SAM-dependent methyltransferase</fullName>
    </submittedName>
</protein>
<dbReference type="GO" id="GO:0032259">
    <property type="term" value="P:methylation"/>
    <property type="evidence" value="ECO:0007669"/>
    <property type="project" value="UniProtKB-KW"/>
</dbReference>
<comment type="similarity">
    <text evidence="1">Belongs to the methyltransferase superfamily.</text>
</comment>
<dbReference type="InterPro" id="IPR051052">
    <property type="entry name" value="Diverse_substrate_MTase"/>
</dbReference>
<organism evidence="5 6">
    <name type="scientific">Streptomyces diacarni</name>
    <dbReference type="NCBI Taxonomy" id="2800381"/>
    <lineage>
        <taxon>Bacteria</taxon>
        <taxon>Bacillati</taxon>
        <taxon>Actinomycetota</taxon>
        <taxon>Actinomycetes</taxon>
        <taxon>Kitasatosporales</taxon>
        <taxon>Streptomycetaceae</taxon>
        <taxon>Streptomyces</taxon>
    </lineage>
</organism>
<dbReference type="InterPro" id="IPR013216">
    <property type="entry name" value="Methyltransf_11"/>
</dbReference>
<evidence type="ECO:0000256" key="3">
    <source>
        <dbReference type="ARBA" id="ARBA00022679"/>
    </source>
</evidence>
<evidence type="ECO:0000259" key="4">
    <source>
        <dbReference type="Pfam" id="PF08241"/>
    </source>
</evidence>
<evidence type="ECO:0000256" key="2">
    <source>
        <dbReference type="ARBA" id="ARBA00022603"/>
    </source>
</evidence>
<dbReference type="GO" id="GO:0008757">
    <property type="term" value="F:S-adenosylmethionine-dependent methyltransferase activity"/>
    <property type="evidence" value="ECO:0007669"/>
    <property type="project" value="InterPro"/>
</dbReference>
<dbReference type="EMBL" id="QOIN01000061">
    <property type="protein sequence ID" value="RCG16263.1"/>
    <property type="molecule type" value="Genomic_DNA"/>
</dbReference>
<reference evidence="5 6" key="1">
    <citation type="submission" date="2018-06" db="EMBL/GenBank/DDBJ databases">
        <title>Streptomyces reniochalinae sp. nov. and Streptomyces diacarnus sp. nov. from marine sponges.</title>
        <authorList>
            <person name="Li L."/>
        </authorList>
    </citation>
    <scope>NUCLEOTIDE SEQUENCE [LARGE SCALE GENOMIC DNA]</scope>
    <source>
        <strain evidence="5 6">LHW51701</strain>
    </source>
</reference>
<sequence length="254" mass="27146">MAESFGVDAARYDRARPRYPEALVRRIAAGSPGPSVLDVGCGTGIAARQFEAVGCHVLGLDVDARMAAFARRGGVETEVAAFEDWDAAGRVFDAVVAGQTWHWVDPVAGAAKAARVLRPDGRLALFWNVPAPSPEVAAAFHDVHQRVLPHEPLNQWAKPALDGHVALLATAADGIRRAGAFDEPEEWRFTWERSYTRDAWLDQIPTSGVAARMPAATLRELMAATGAAIDAMGGAFTMPYTSVVVTARRTATGS</sequence>
<evidence type="ECO:0000313" key="5">
    <source>
        <dbReference type="EMBL" id="RCG16263.1"/>
    </source>
</evidence>
<keyword evidence="3 5" id="KW-0808">Transferase</keyword>
<dbReference type="CDD" id="cd02440">
    <property type="entry name" value="AdoMet_MTases"/>
    <property type="match status" value="1"/>
</dbReference>
<keyword evidence="2 5" id="KW-0489">Methyltransferase</keyword>